<gene>
    <name evidence="5" type="ORF">PGB34_12000</name>
</gene>
<feature type="chain" id="PRO_5041976015" evidence="3">
    <location>
        <begin position="22"/>
        <end position="372"/>
    </location>
</feature>
<dbReference type="Pfam" id="PF13458">
    <property type="entry name" value="Peripla_BP_6"/>
    <property type="match status" value="1"/>
</dbReference>
<feature type="signal peptide" evidence="3">
    <location>
        <begin position="1"/>
        <end position="21"/>
    </location>
</feature>
<evidence type="ECO:0000256" key="1">
    <source>
        <dbReference type="ARBA" id="ARBA00010062"/>
    </source>
</evidence>
<organism evidence="5 6">
    <name type="scientific">Xenophilus arseniciresistens</name>
    <dbReference type="NCBI Taxonomy" id="1283306"/>
    <lineage>
        <taxon>Bacteria</taxon>
        <taxon>Pseudomonadati</taxon>
        <taxon>Pseudomonadota</taxon>
        <taxon>Betaproteobacteria</taxon>
        <taxon>Burkholderiales</taxon>
        <taxon>Comamonadaceae</taxon>
        <taxon>Xenophilus</taxon>
    </lineage>
</organism>
<feature type="domain" description="Leucine-binding protein" evidence="4">
    <location>
        <begin position="31"/>
        <end position="353"/>
    </location>
</feature>
<dbReference type="SUPFAM" id="SSF53822">
    <property type="entry name" value="Periplasmic binding protein-like I"/>
    <property type="match status" value="1"/>
</dbReference>
<accession>A0AAE3NA25</accession>
<name>A0AAE3NA25_9BURK</name>
<proteinExistence type="inferred from homology"/>
<evidence type="ECO:0000256" key="2">
    <source>
        <dbReference type="ARBA" id="ARBA00022729"/>
    </source>
</evidence>
<dbReference type="InterPro" id="IPR028081">
    <property type="entry name" value="Leu-bd"/>
</dbReference>
<dbReference type="PANTHER" id="PTHR47235:SF1">
    <property type="entry name" value="BLR6548 PROTEIN"/>
    <property type="match status" value="1"/>
</dbReference>
<dbReference type="EMBL" id="JAQIPB010000004">
    <property type="protein sequence ID" value="MDA7417086.1"/>
    <property type="molecule type" value="Genomic_DNA"/>
</dbReference>
<comment type="caution">
    <text evidence="5">The sequence shown here is derived from an EMBL/GenBank/DDBJ whole genome shotgun (WGS) entry which is preliminary data.</text>
</comment>
<dbReference type="AlphaFoldDB" id="A0AAE3NA25"/>
<dbReference type="RefSeq" id="WP_271428332.1">
    <property type="nucleotide sequence ID" value="NZ_JAQIPB010000004.1"/>
</dbReference>
<dbReference type="InterPro" id="IPR028082">
    <property type="entry name" value="Peripla_BP_I"/>
</dbReference>
<keyword evidence="6" id="KW-1185">Reference proteome</keyword>
<keyword evidence="2 3" id="KW-0732">Signal</keyword>
<evidence type="ECO:0000256" key="3">
    <source>
        <dbReference type="SAM" id="SignalP"/>
    </source>
</evidence>
<evidence type="ECO:0000313" key="6">
    <source>
        <dbReference type="Proteomes" id="UP001212602"/>
    </source>
</evidence>
<evidence type="ECO:0000259" key="4">
    <source>
        <dbReference type="Pfam" id="PF13458"/>
    </source>
</evidence>
<protein>
    <submittedName>
        <fullName evidence="5">ABC transporter substrate-binding protein</fullName>
    </submittedName>
</protein>
<dbReference type="PANTHER" id="PTHR47235">
    <property type="entry name" value="BLR6548 PROTEIN"/>
    <property type="match status" value="1"/>
</dbReference>
<sequence length="372" mass="39143">MFLQRCVPFVLVLGLCMAAQAQSPEIVVSQIAPLSDTPVATVGRLVVLGTAAAFAEAGRKGGPQVRQVVHDDKFEPSLSLELARAAVDKDKPAALIIMSTASNVEVLCADIPNQAKTPLFTTRTGSPAVRLAGQPYIFHSRAAFEDELGKLATSLASVGYRNVGVLYQRDAFGESGLAVFKAAAQRAGIRLKGEAGYDRSLSDVDKAVQEMRQLSPTTVLMVASGAGSAAFAKAYRAAGGSQLVVGISDFDLRGFASDNPESVRRGVGASQVIPNPEAPVLKLAVDYRAALKAADPASQPNNASFEGYIVGRVILEGLRSCAQPCTGESLRAALDRLKRIDIGGYTVDLSKDRRSGTYADLAIISADGKVLY</sequence>
<dbReference type="Proteomes" id="UP001212602">
    <property type="component" value="Unassembled WGS sequence"/>
</dbReference>
<dbReference type="Gene3D" id="3.40.50.2300">
    <property type="match status" value="2"/>
</dbReference>
<comment type="similarity">
    <text evidence="1">Belongs to the leucine-binding protein family.</text>
</comment>
<reference evidence="5" key="1">
    <citation type="submission" date="2023-01" db="EMBL/GenBank/DDBJ databases">
        <title>Xenophilus mangrovi sp. nov., isolated from soil of Mangrove nature reserve.</title>
        <authorList>
            <person name="Xu S."/>
            <person name="Liu Z."/>
            <person name="Xu Y."/>
        </authorList>
    </citation>
    <scope>NUCLEOTIDE SEQUENCE</scope>
    <source>
        <strain evidence="5">YW8</strain>
    </source>
</reference>
<evidence type="ECO:0000313" key="5">
    <source>
        <dbReference type="EMBL" id="MDA7417086.1"/>
    </source>
</evidence>